<dbReference type="VEuPathDB" id="VectorBase:ISCP_004407"/>
<dbReference type="AlphaFoldDB" id="B7PT49"/>
<dbReference type="Gene3D" id="2.60.40.10">
    <property type="entry name" value="Immunoglobulins"/>
    <property type="match status" value="2"/>
</dbReference>
<dbReference type="InterPro" id="IPR050617">
    <property type="entry name" value="E3_ligase_FN3/SPRY"/>
</dbReference>
<dbReference type="Pfam" id="PF00041">
    <property type="entry name" value="fn3"/>
    <property type="match status" value="1"/>
</dbReference>
<feature type="compositionally biased region" description="Polar residues" evidence="1">
    <location>
        <begin position="319"/>
        <end position="333"/>
    </location>
</feature>
<dbReference type="EnsemblMetazoa" id="ISCW008206-RA">
    <property type="protein sequence ID" value="ISCW008206-PA"/>
    <property type="gene ID" value="ISCW008206"/>
</dbReference>
<reference evidence="5" key="2">
    <citation type="submission" date="2020-05" db="UniProtKB">
        <authorList>
            <consortium name="EnsemblMetazoa"/>
        </authorList>
    </citation>
    <scope>IDENTIFICATION</scope>
    <source>
        <strain evidence="5">wikel</strain>
    </source>
</reference>
<reference evidence="4 6" key="1">
    <citation type="submission" date="2008-03" db="EMBL/GenBank/DDBJ databases">
        <title>Annotation of Ixodes scapularis.</title>
        <authorList>
            <consortium name="Ixodes scapularis Genome Project Consortium"/>
            <person name="Caler E."/>
            <person name="Hannick L.I."/>
            <person name="Bidwell S."/>
            <person name="Joardar V."/>
            <person name="Thiagarajan M."/>
            <person name="Amedeo P."/>
            <person name="Galinsky K.J."/>
            <person name="Schobel S."/>
            <person name="Inman J."/>
            <person name="Hostetler J."/>
            <person name="Miller J."/>
            <person name="Hammond M."/>
            <person name="Megy K."/>
            <person name="Lawson D."/>
            <person name="Kodira C."/>
            <person name="Sutton G."/>
            <person name="Meyer J."/>
            <person name="Hill C.A."/>
            <person name="Birren B."/>
            <person name="Nene V."/>
            <person name="Collins F."/>
            <person name="Alarcon-Chaidez F."/>
            <person name="Wikel S."/>
            <person name="Strausberg R."/>
        </authorList>
    </citation>
    <scope>NUCLEOTIDE SEQUENCE [LARGE SCALE GENOMIC DNA]</scope>
    <source>
        <strain evidence="6">Wikel</strain>
        <strain evidence="4">Wikel colony</strain>
    </source>
</reference>
<feature type="compositionally biased region" description="Basic and acidic residues" evidence="1">
    <location>
        <begin position="295"/>
        <end position="307"/>
    </location>
</feature>
<dbReference type="VEuPathDB" id="VectorBase:ISCW008206"/>
<dbReference type="InterPro" id="IPR013783">
    <property type="entry name" value="Ig-like_fold"/>
</dbReference>
<keyword evidence="2" id="KW-0812">Transmembrane</keyword>
<name>B7PT49_IXOSC</name>
<keyword evidence="2" id="KW-0472">Membrane</keyword>
<keyword evidence="6" id="KW-1185">Reference proteome</keyword>
<accession>B7PT49</accession>
<dbReference type="EMBL" id="ABJB011040222">
    <property type="status" value="NOT_ANNOTATED_CDS"/>
    <property type="molecule type" value="Genomic_DNA"/>
</dbReference>
<dbReference type="OrthoDB" id="10056271at2759"/>
<keyword evidence="2" id="KW-1133">Transmembrane helix</keyword>
<sequence length="333" mass="37087">MATPCAPVDRTDTVTLDGLEPKTKYWFRFAAHSAVGTGPFSETLWRETPPEMAPDPPTVLSNEVSMYPNKYEIRWAMPRDNGRPVRHFRVTYFKVDKRGDNLFVRVGPENVVQVTKWHNVPRVELQKLQPESYYRAEIEAYNDIGYSERVALVFRTARGEVPEEEGQQARLGGTLVLPLTTIVAIVVAAVLLVLLLLDVVCYLRFRWGFLFCLRHSFCGSGGSKGKGSPTEDDGKSRWVTGLLGHWDTSVGGAARVWDASGDGMTCHLEYGKELLSGPDEKTRDASEDTPMIDTKGLKDGKQHDLRFEPPPASDKNHSSLKGSKSSIAKDSMV</sequence>
<dbReference type="VEuPathDB" id="VectorBase:ISCI008206"/>
<evidence type="ECO:0000313" key="6">
    <source>
        <dbReference type="Proteomes" id="UP000001555"/>
    </source>
</evidence>
<proteinExistence type="evidence at protein level"/>
<dbReference type="PaxDb" id="6945-B7PT49"/>
<dbReference type="PANTHER" id="PTHR24099">
    <property type="entry name" value="E3 UBIQUITIN-PROTEIN LIGASE TRIM36-RELATED"/>
    <property type="match status" value="1"/>
</dbReference>
<dbReference type="STRING" id="6945.B7PT49"/>
<dbReference type="PROSITE" id="PS50853">
    <property type="entry name" value="FN3"/>
    <property type="match status" value="2"/>
</dbReference>
<feature type="region of interest" description="Disordered" evidence="1">
    <location>
        <begin position="277"/>
        <end position="333"/>
    </location>
</feature>
<protein>
    <submittedName>
        <fullName evidence="4 5">Neural cell adhesion molecule, putative</fullName>
    </submittedName>
</protein>
<dbReference type="EMBL" id="ABJB011079901">
    <property type="status" value="NOT_ANNOTATED_CDS"/>
    <property type="molecule type" value="Genomic_DNA"/>
</dbReference>
<dbReference type="HOGENOM" id="CLU_834927_0_0_1"/>
<evidence type="ECO:0000256" key="2">
    <source>
        <dbReference type="SAM" id="Phobius"/>
    </source>
</evidence>
<evidence type="ECO:0007829" key="7">
    <source>
        <dbReference type="PeptideAtlas" id="B7PT49"/>
    </source>
</evidence>
<dbReference type="SUPFAM" id="SSF49265">
    <property type="entry name" value="Fibronectin type III"/>
    <property type="match status" value="1"/>
</dbReference>
<organism>
    <name type="scientific">Ixodes scapularis</name>
    <name type="common">Black-legged tick</name>
    <name type="synonym">Deer tick</name>
    <dbReference type="NCBI Taxonomy" id="6945"/>
    <lineage>
        <taxon>Eukaryota</taxon>
        <taxon>Metazoa</taxon>
        <taxon>Ecdysozoa</taxon>
        <taxon>Arthropoda</taxon>
        <taxon>Chelicerata</taxon>
        <taxon>Arachnida</taxon>
        <taxon>Acari</taxon>
        <taxon>Parasitiformes</taxon>
        <taxon>Ixodida</taxon>
        <taxon>Ixodoidea</taxon>
        <taxon>Ixodidae</taxon>
        <taxon>Ixodinae</taxon>
        <taxon>Ixodes</taxon>
    </lineage>
</organism>
<dbReference type="EMBL" id="ABJB010673915">
    <property type="status" value="NOT_ANNOTATED_CDS"/>
    <property type="molecule type" value="Genomic_DNA"/>
</dbReference>
<dbReference type="EMBL" id="DS783703">
    <property type="protein sequence ID" value="EEC09771.1"/>
    <property type="molecule type" value="Genomic_DNA"/>
</dbReference>
<gene>
    <name evidence="4" type="ORF">IscW_ISCW008206</name>
</gene>
<keyword evidence="7" id="KW-1267">Proteomics identification</keyword>
<dbReference type="Proteomes" id="UP000001555">
    <property type="component" value="Unassembled WGS sequence"/>
</dbReference>
<feature type="domain" description="Fibronectin type-III" evidence="3">
    <location>
        <begin position="53"/>
        <end position="164"/>
    </location>
</feature>
<feature type="transmembrane region" description="Helical" evidence="2">
    <location>
        <begin position="175"/>
        <end position="197"/>
    </location>
</feature>
<dbReference type="InParanoid" id="B7PT49"/>
<evidence type="ECO:0000313" key="4">
    <source>
        <dbReference type="EMBL" id="EEC09771.1"/>
    </source>
</evidence>
<dbReference type="CDD" id="cd00063">
    <property type="entry name" value="FN3"/>
    <property type="match status" value="2"/>
</dbReference>
<evidence type="ECO:0000256" key="1">
    <source>
        <dbReference type="SAM" id="MobiDB-lite"/>
    </source>
</evidence>
<dbReference type="InterPro" id="IPR036116">
    <property type="entry name" value="FN3_sf"/>
</dbReference>
<evidence type="ECO:0000259" key="3">
    <source>
        <dbReference type="PROSITE" id="PS50853"/>
    </source>
</evidence>
<evidence type="ECO:0000313" key="5">
    <source>
        <dbReference type="EnsemblMetazoa" id="ISCW008206-PA"/>
    </source>
</evidence>
<dbReference type="PANTHER" id="PTHR24099:SF11">
    <property type="entry name" value="FIBRONECTIN TYPE III DOMAIN-CONTAINING 3BA-RELATED"/>
    <property type="match status" value="1"/>
</dbReference>
<dbReference type="InterPro" id="IPR003961">
    <property type="entry name" value="FN3_dom"/>
</dbReference>
<feature type="domain" description="Fibronectin type-III" evidence="3">
    <location>
        <begin position="1"/>
        <end position="51"/>
    </location>
</feature>